<gene>
    <name evidence="1" type="ORF">SAMN05216476_3196</name>
</gene>
<evidence type="ECO:0000313" key="1">
    <source>
        <dbReference type="EMBL" id="SDU56458.1"/>
    </source>
</evidence>
<reference evidence="1 2" key="1">
    <citation type="submission" date="2016-10" db="EMBL/GenBank/DDBJ databases">
        <authorList>
            <person name="Varghese N."/>
            <person name="Submissions S."/>
        </authorList>
    </citation>
    <scope>NUCLEOTIDE SEQUENCE [LARGE SCALE GENOMIC DNA]</scope>
    <source>
        <strain evidence="1 2">DSM 16733</strain>
    </source>
</reference>
<keyword evidence="2" id="KW-1185">Reference proteome</keyword>
<sequence length="35" mass="3598">MDRETSTKVVISVVHAADPVGASLLAIAVDQSVSM</sequence>
<protein>
    <submittedName>
        <fullName evidence="1">Uncharacterized protein</fullName>
    </submittedName>
</protein>
<name>A0AAX2DD41_9PSED</name>
<dbReference type="Proteomes" id="UP000183772">
    <property type="component" value="Chromosome I"/>
</dbReference>
<accession>A0AAX2DD41</accession>
<dbReference type="AlphaFoldDB" id="A0AAX2DD41"/>
<organism evidence="1 2">
    <name type="scientific">Pseudomonas mediterranea</name>
    <dbReference type="NCBI Taxonomy" id="183795"/>
    <lineage>
        <taxon>Bacteria</taxon>
        <taxon>Pseudomonadati</taxon>
        <taxon>Pseudomonadota</taxon>
        <taxon>Gammaproteobacteria</taxon>
        <taxon>Pseudomonadales</taxon>
        <taxon>Pseudomonadaceae</taxon>
        <taxon>Pseudomonas</taxon>
    </lineage>
</organism>
<dbReference type="EMBL" id="LT629790">
    <property type="protein sequence ID" value="SDU56458.1"/>
    <property type="molecule type" value="Genomic_DNA"/>
</dbReference>
<proteinExistence type="predicted"/>
<evidence type="ECO:0000313" key="2">
    <source>
        <dbReference type="Proteomes" id="UP000183772"/>
    </source>
</evidence>